<reference evidence="7 8" key="1">
    <citation type="submission" date="2017-05" db="EMBL/GenBank/DDBJ databases">
        <title>Draft genome sequence of Elsinoe australis.</title>
        <authorList>
            <person name="Cheng Q."/>
        </authorList>
    </citation>
    <scope>NUCLEOTIDE SEQUENCE [LARGE SCALE GENOMIC DNA]</scope>
    <source>
        <strain evidence="7 8">NL1</strain>
    </source>
</reference>
<dbReference type="InterPro" id="IPR050815">
    <property type="entry name" value="TF_fung"/>
</dbReference>
<dbReference type="PANTHER" id="PTHR47338:SF20">
    <property type="entry name" value="ZN(II)2CYS6 TRANSCRIPTION FACTOR (EUROFUNG)"/>
    <property type="match status" value="1"/>
</dbReference>
<dbReference type="OrthoDB" id="3930710at2759"/>
<dbReference type="Pfam" id="PF04082">
    <property type="entry name" value="Fungal_trans"/>
    <property type="match status" value="1"/>
</dbReference>
<dbReference type="GO" id="GO:0005634">
    <property type="term" value="C:nucleus"/>
    <property type="evidence" value="ECO:0007669"/>
    <property type="project" value="UniProtKB-SubCell"/>
</dbReference>
<evidence type="ECO:0000259" key="6">
    <source>
        <dbReference type="SMART" id="SM00906"/>
    </source>
</evidence>
<proteinExistence type="predicted"/>
<sequence>MERVNQTLATVLTQLPGFSSGGGLYDGDDNAISAATMHVSPICPTAVPSVTVASASSHDLVADNRQLMNPMSDVDVFLADAGLPSSIMLEGLCHTFFDCVYPWLPLFQKPDHIEHMLCREKALLLHGLVVVAHRFRKDDAEHGQAIPESAISASRTRVLQEAVDTCTLVSTQALVLLAVDTLGTGTGPRAWNILSMLVASVRHLNITKASTALVRNEDRDDDPGATSHEREDKKRLFWSIVMLDRFCSTQHGQAGGIQSIPEWILPPTPDIAPVSNSDTSEDWLQSTTRGDDQIRKGDNIWQHYIELLDTMNDTNQLLIQPVDLMSRQNCQQWQDNFRALDNRITAWNDALPTHICDSQDIMALIMRATYHLLKIRMFTVAAFPSATTPYMKPSSSARASCLNSVADMAILSSTMTSHQMLRLGPLYAFIVWVATRSLVIIRCTKVDNSIAHTDGNLALLMDCLQQMSQYWPCAKRYMDLVHMMTDVGNSPGGQQEVDAFVDTRKTTYGLERRLHMLKDRQVNGVAPHVFDFLDMPLPDLGDLPDFWVNSDALP</sequence>
<organism evidence="7 8">
    <name type="scientific">Elsinoe australis</name>
    <dbReference type="NCBI Taxonomy" id="40998"/>
    <lineage>
        <taxon>Eukaryota</taxon>
        <taxon>Fungi</taxon>
        <taxon>Dikarya</taxon>
        <taxon>Ascomycota</taxon>
        <taxon>Pezizomycotina</taxon>
        <taxon>Dothideomycetes</taxon>
        <taxon>Dothideomycetidae</taxon>
        <taxon>Myriangiales</taxon>
        <taxon>Elsinoaceae</taxon>
        <taxon>Elsinoe</taxon>
    </lineage>
</organism>
<dbReference type="PANTHER" id="PTHR47338">
    <property type="entry name" value="ZN(II)2CYS6 TRANSCRIPTION FACTOR (EUROFUNG)-RELATED"/>
    <property type="match status" value="1"/>
</dbReference>
<keyword evidence="8" id="KW-1185">Reference proteome</keyword>
<evidence type="ECO:0000313" key="7">
    <source>
        <dbReference type="EMBL" id="PSK34969.1"/>
    </source>
</evidence>
<protein>
    <recommendedName>
        <fullName evidence="6">Xylanolytic transcriptional activator regulatory domain-containing protein</fullName>
    </recommendedName>
</protein>
<evidence type="ECO:0000256" key="4">
    <source>
        <dbReference type="ARBA" id="ARBA00023163"/>
    </source>
</evidence>
<keyword evidence="2" id="KW-0479">Metal-binding</keyword>
<keyword evidence="4" id="KW-0804">Transcription</keyword>
<evidence type="ECO:0000256" key="3">
    <source>
        <dbReference type="ARBA" id="ARBA00023015"/>
    </source>
</evidence>
<dbReference type="SMART" id="SM00906">
    <property type="entry name" value="Fungal_trans"/>
    <property type="match status" value="1"/>
</dbReference>
<evidence type="ECO:0000256" key="2">
    <source>
        <dbReference type="ARBA" id="ARBA00022723"/>
    </source>
</evidence>
<evidence type="ECO:0000256" key="1">
    <source>
        <dbReference type="ARBA" id="ARBA00004123"/>
    </source>
</evidence>
<evidence type="ECO:0000256" key="5">
    <source>
        <dbReference type="ARBA" id="ARBA00023242"/>
    </source>
</evidence>
<dbReference type="GO" id="GO:0006351">
    <property type="term" value="P:DNA-templated transcription"/>
    <property type="evidence" value="ECO:0007669"/>
    <property type="project" value="InterPro"/>
</dbReference>
<keyword evidence="3" id="KW-0805">Transcription regulation</keyword>
<comment type="caution">
    <text evidence="7">The sequence shown here is derived from an EMBL/GenBank/DDBJ whole genome shotgun (WGS) entry which is preliminary data.</text>
</comment>
<dbReference type="GO" id="GO:0003677">
    <property type="term" value="F:DNA binding"/>
    <property type="evidence" value="ECO:0007669"/>
    <property type="project" value="InterPro"/>
</dbReference>
<dbReference type="Proteomes" id="UP000243723">
    <property type="component" value="Unassembled WGS sequence"/>
</dbReference>
<dbReference type="InterPro" id="IPR007219">
    <property type="entry name" value="XnlR_reg_dom"/>
</dbReference>
<dbReference type="AlphaFoldDB" id="A0A2P7YG81"/>
<comment type="subcellular location">
    <subcellularLocation>
        <location evidence="1">Nucleus</location>
    </subcellularLocation>
</comment>
<dbReference type="GO" id="GO:0008270">
    <property type="term" value="F:zinc ion binding"/>
    <property type="evidence" value="ECO:0007669"/>
    <property type="project" value="InterPro"/>
</dbReference>
<dbReference type="GO" id="GO:0000981">
    <property type="term" value="F:DNA-binding transcription factor activity, RNA polymerase II-specific"/>
    <property type="evidence" value="ECO:0007669"/>
    <property type="project" value="InterPro"/>
</dbReference>
<feature type="domain" description="Xylanolytic transcriptional activator regulatory" evidence="6">
    <location>
        <begin position="190"/>
        <end position="273"/>
    </location>
</feature>
<name>A0A2P7YG81_9PEZI</name>
<evidence type="ECO:0000313" key="8">
    <source>
        <dbReference type="Proteomes" id="UP000243723"/>
    </source>
</evidence>
<accession>A0A2P7YG81</accession>
<dbReference type="EMBL" id="NHZQ01000445">
    <property type="protein sequence ID" value="PSK34969.1"/>
    <property type="molecule type" value="Genomic_DNA"/>
</dbReference>
<dbReference type="CDD" id="cd12148">
    <property type="entry name" value="fungal_TF_MHR"/>
    <property type="match status" value="1"/>
</dbReference>
<gene>
    <name evidence="7" type="ORF">B9Z65_1552</name>
</gene>
<keyword evidence="5" id="KW-0539">Nucleus</keyword>